<dbReference type="CDD" id="cd06339">
    <property type="entry name" value="PBP1_YraM_LppC_lipoprotein-like"/>
    <property type="match status" value="1"/>
</dbReference>
<evidence type="ECO:0000259" key="5">
    <source>
        <dbReference type="Pfam" id="PF13458"/>
    </source>
</evidence>
<dbReference type="EMBL" id="JACBXS010000006">
    <property type="protein sequence ID" value="NYS24139.1"/>
    <property type="molecule type" value="Genomic_DNA"/>
</dbReference>
<evidence type="ECO:0000256" key="4">
    <source>
        <dbReference type="SAM" id="SignalP"/>
    </source>
</evidence>
<reference evidence="6 7" key="1">
    <citation type="journal article" date="2000" name="Arch. Microbiol.">
        <title>Rhodobaca bogoriensis gen. nov. and sp. nov., an alkaliphilic purple nonsulfur bacterium from African Rift Valley soda lakes.</title>
        <authorList>
            <person name="Milford A.D."/>
            <person name="Achenbach L.A."/>
            <person name="Jung D.O."/>
            <person name="Madigan M.T."/>
        </authorList>
    </citation>
    <scope>NUCLEOTIDE SEQUENCE [LARGE SCALE GENOMIC DNA]</scope>
    <source>
        <strain evidence="6 7">2376</strain>
    </source>
</reference>
<evidence type="ECO:0000313" key="6">
    <source>
        <dbReference type="EMBL" id="NYS24139.1"/>
    </source>
</evidence>
<feature type="signal peptide" evidence="4">
    <location>
        <begin position="1"/>
        <end position="46"/>
    </location>
</feature>
<proteinExistence type="inferred from homology"/>
<name>A0A7Z0KX35_9RHOB</name>
<feature type="domain" description="Leucine-binding protein" evidence="5">
    <location>
        <begin position="68"/>
        <end position="396"/>
    </location>
</feature>
<gene>
    <name evidence="6" type="ORF">HUK65_03970</name>
</gene>
<organism evidence="6 7">
    <name type="scientific">Rhabdonatronobacter sediminivivens</name>
    <dbReference type="NCBI Taxonomy" id="2743469"/>
    <lineage>
        <taxon>Bacteria</taxon>
        <taxon>Pseudomonadati</taxon>
        <taxon>Pseudomonadota</taxon>
        <taxon>Alphaproteobacteria</taxon>
        <taxon>Rhodobacterales</taxon>
        <taxon>Paracoccaceae</taxon>
        <taxon>Rhabdonatronobacter</taxon>
    </lineage>
</organism>
<dbReference type="PANTHER" id="PTHR30483">
    <property type="entry name" value="LEUCINE-SPECIFIC-BINDING PROTEIN"/>
    <property type="match status" value="1"/>
</dbReference>
<accession>A0A7Z0KX35</accession>
<comment type="similarity">
    <text evidence="1">Belongs to the leucine-binding protein family.</text>
</comment>
<keyword evidence="3" id="KW-0029">Amino-acid transport</keyword>
<keyword evidence="2 4" id="KW-0732">Signal</keyword>
<dbReference type="InterPro" id="IPR051010">
    <property type="entry name" value="BCAA_transport"/>
</dbReference>
<dbReference type="RefSeq" id="WP_179904847.1">
    <property type="nucleotide sequence ID" value="NZ_JACBXS010000006.1"/>
</dbReference>
<keyword evidence="7" id="KW-1185">Reference proteome</keyword>
<sequence length="414" mass="43272">MVKPLFTRIADRVSRFLPVLSSARSFIACRHVALPAVALSASMALAACDPAAMQPGGTADRGAASGPVQVALLVPGESSDSGRNALAANLENAARLAIGDLQGVEIDLRVYQTAGNADRAASEAARAVNDGAQIILGPVFSGSAAAVGRTVAERNINVLSFSNNTEIAGGNVFVLGHTFENTAQRLLAHAAEQGKGRVMVVSERNEEGEVAQRAIQRAAARTNATIAATESYSFSQQGVVDALPRISSAVRSSGAQSVFFTANSAGALPLLAQLLPENRVSPSDYQFMGLTRWDIPRETLELSGLQGGWFALPDPSMMRQFETRYRARFGADPHPIAALGYDGIAAVGALARSRGSDRFSRANLTQGSGFAGVSGILRLRPDGTNERGLAVAEIQNNEVVVIAPAPRSFAGTGF</sequence>
<dbReference type="InterPro" id="IPR028082">
    <property type="entry name" value="Peripla_BP_I"/>
</dbReference>
<dbReference type="PANTHER" id="PTHR30483:SF6">
    <property type="entry name" value="PERIPLASMIC BINDING PROTEIN OF ABC TRANSPORTER FOR NATURAL AMINO ACIDS"/>
    <property type="match status" value="1"/>
</dbReference>
<dbReference type="SUPFAM" id="SSF53822">
    <property type="entry name" value="Periplasmic binding protein-like I"/>
    <property type="match status" value="1"/>
</dbReference>
<evidence type="ECO:0000256" key="3">
    <source>
        <dbReference type="ARBA" id="ARBA00022970"/>
    </source>
</evidence>
<feature type="chain" id="PRO_5030755032" evidence="4">
    <location>
        <begin position="47"/>
        <end position="414"/>
    </location>
</feature>
<comment type="caution">
    <text evidence="6">The sequence shown here is derived from an EMBL/GenBank/DDBJ whole genome shotgun (WGS) entry which is preliminary data.</text>
</comment>
<dbReference type="Pfam" id="PF13458">
    <property type="entry name" value="Peripla_BP_6"/>
    <property type="match status" value="1"/>
</dbReference>
<keyword evidence="3" id="KW-0813">Transport</keyword>
<evidence type="ECO:0000256" key="1">
    <source>
        <dbReference type="ARBA" id="ARBA00010062"/>
    </source>
</evidence>
<dbReference type="Proteomes" id="UP000529417">
    <property type="component" value="Unassembled WGS sequence"/>
</dbReference>
<dbReference type="AlphaFoldDB" id="A0A7Z0KX35"/>
<protein>
    <submittedName>
        <fullName evidence="6">Penicillin-binding protein activator</fullName>
    </submittedName>
</protein>
<evidence type="ECO:0000313" key="7">
    <source>
        <dbReference type="Proteomes" id="UP000529417"/>
    </source>
</evidence>
<dbReference type="InterPro" id="IPR028081">
    <property type="entry name" value="Leu-bd"/>
</dbReference>
<dbReference type="GO" id="GO:0006865">
    <property type="term" value="P:amino acid transport"/>
    <property type="evidence" value="ECO:0007669"/>
    <property type="project" value="UniProtKB-KW"/>
</dbReference>
<dbReference type="Gene3D" id="3.40.50.2300">
    <property type="match status" value="2"/>
</dbReference>
<evidence type="ECO:0000256" key="2">
    <source>
        <dbReference type="ARBA" id="ARBA00022729"/>
    </source>
</evidence>